<dbReference type="InterPro" id="IPR020845">
    <property type="entry name" value="AMP-binding_CS"/>
</dbReference>
<dbReference type="Pfam" id="PF00550">
    <property type="entry name" value="PP-binding"/>
    <property type="match status" value="1"/>
</dbReference>
<dbReference type="InterPro" id="IPR006162">
    <property type="entry name" value="Ppantetheine_attach_site"/>
</dbReference>
<dbReference type="Pfam" id="PF00668">
    <property type="entry name" value="Condensation"/>
    <property type="match status" value="3"/>
</dbReference>
<dbReference type="CDD" id="cd05930">
    <property type="entry name" value="A_NRPS"/>
    <property type="match status" value="1"/>
</dbReference>
<evidence type="ECO:0000256" key="4">
    <source>
        <dbReference type="ARBA" id="ARBA00022737"/>
    </source>
</evidence>
<evidence type="ECO:0000256" key="1">
    <source>
        <dbReference type="ARBA" id="ARBA00001957"/>
    </source>
</evidence>
<dbReference type="InterPro" id="IPR025110">
    <property type="entry name" value="AMP-bd_C"/>
</dbReference>
<dbReference type="PANTHER" id="PTHR45527:SF1">
    <property type="entry name" value="FATTY ACID SYNTHASE"/>
    <property type="match status" value="1"/>
</dbReference>
<dbReference type="GO" id="GO:0005829">
    <property type="term" value="C:cytosol"/>
    <property type="evidence" value="ECO:0007669"/>
    <property type="project" value="TreeGrafter"/>
</dbReference>
<dbReference type="CDD" id="cd19531">
    <property type="entry name" value="LCL_NRPS-like"/>
    <property type="match status" value="1"/>
</dbReference>
<dbReference type="SUPFAM" id="SSF56801">
    <property type="entry name" value="Acetyl-CoA synthetase-like"/>
    <property type="match status" value="1"/>
</dbReference>
<dbReference type="InterPro" id="IPR010071">
    <property type="entry name" value="AA_adenyl_dom"/>
</dbReference>
<dbReference type="GO" id="GO:0031177">
    <property type="term" value="F:phosphopantetheine binding"/>
    <property type="evidence" value="ECO:0007669"/>
    <property type="project" value="InterPro"/>
</dbReference>
<dbReference type="PANTHER" id="PTHR45527">
    <property type="entry name" value="NONRIBOSOMAL PEPTIDE SYNTHETASE"/>
    <property type="match status" value="1"/>
</dbReference>
<dbReference type="InterPro" id="IPR023213">
    <property type="entry name" value="CAT-like_dom_sf"/>
</dbReference>
<evidence type="ECO:0000313" key="8">
    <source>
        <dbReference type="Proteomes" id="UP000638263"/>
    </source>
</evidence>
<dbReference type="GO" id="GO:0043041">
    <property type="term" value="P:amino acid activation for nonribosomal peptide biosynthetic process"/>
    <property type="evidence" value="ECO:0007669"/>
    <property type="project" value="TreeGrafter"/>
</dbReference>
<name>A0A917RSC4_9NOCA</name>
<keyword evidence="5" id="KW-0045">Antibiotic biosynthesis</keyword>
<keyword evidence="4" id="KW-0677">Repeat</keyword>
<dbReference type="GO" id="GO:0009366">
    <property type="term" value="C:enterobactin synthetase complex"/>
    <property type="evidence" value="ECO:0007669"/>
    <property type="project" value="TreeGrafter"/>
</dbReference>
<dbReference type="InterPro" id="IPR010060">
    <property type="entry name" value="NRPS_synth"/>
</dbReference>
<dbReference type="InterPro" id="IPR045851">
    <property type="entry name" value="AMP-bd_C_sf"/>
</dbReference>
<dbReference type="Gene3D" id="3.30.559.10">
    <property type="entry name" value="Chloramphenicol acetyltransferase-like domain"/>
    <property type="match status" value="3"/>
</dbReference>
<dbReference type="Gene3D" id="3.30.559.30">
    <property type="entry name" value="Nonribosomal peptide synthetase, condensation domain"/>
    <property type="match status" value="3"/>
</dbReference>
<dbReference type="SMART" id="SM00823">
    <property type="entry name" value="PKS_PP"/>
    <property type="match status" value="1"/>
</dbReference>
<dbReference type="InterPro" id="IPR020806">
    <property type="entry name" value="PKS_PP-bd"/>
</dbReference>
<dbReference type="NCBIfam" id="TIGR01733">
    <property type="entry name" value="AA-adenyl-dom"/>
    <property type="match status" value="1"/>
</dbReference>
<gene>
    <name evidence="7" type="ORF">GCM10011588_42810</name>
</gene>
<reference evidence="7" key="1">
    <citation type="journal article" date="2014" name="Int. J. Syst. Evol. Microbiol.">
        <title>Complete genome sequence of Corynebacterium casei LMG S-19264T (=DSM 44701T), isolated from a smear-ripened cheese.</title>
        <authorList>
            <consortium name="US DOE Joint Genome Institute (JGI-PGF)"/>
            <person name="Walter F."/>
            <person name="Albersmeier A."/>
            <person name="Kalinowski J."/>
            <person name="Ruckert C."/>
        </authorList>
    </citation>
    <scope>NUCLEOTIDE SEQUENCE</scope>
    <source>
        <strain evidence="7">CGMCC 4.3508</strain>
    </source>
</reference>
<keyword evidence="2" id="KW-0596">Phosphopantetheine</keyword>
<dbReference type="InterPro" id="IPR009081">
    <property type="entry name" value="PP-bd_ACP"/>
</dbReference>
<dbReference type="Gene3D" id="3.40.50.12780">
    <property type="entry name" value="N-terminal domain of ligase-like"/>
    <property type="match status" value="1"/>
</dbReference>
<feature type="domain" description="Carrier" evidence="6">
    <location>
        <begin position="1009"/>
        <end position="1086"/>
    </location>
</feature>
<proteinExistence type="predicted"/>
<sequence>MPTLDELAELMRVRLAEEGLAAAPEVPARRDSGRAPLSFGQRFVWAHQQIDPDSTAYNVCQVLTFRGEVRDTALRQAFAALAQRHEVLRTTYHVDESGDPYQRIHADLGLRITDADLTGEDTATACLRVDELVTAAAHETFDLSADSSMRLTFVRLDTETVVVVVVIQHIAWDGMSLSALSRDVERFYRQALTGEVWVEPPARQVADFAEWEQDRYARADHSAEDEFWAGRFDRELPELALPYDRRPSVVTERGTRSDRLLSAAAETTLRTLGEQLRATPLQVFLAACYLSLRRITGTRDMVVGTAVANREESGTEDLIGNLINMLPLRLTGGSAATFADLVRHIGEVTNAAFAHKHFSQEAIVRAVNRATGNIGSRLFDVLVLFVQQQFGGPELPGVTTSWRLADHGAALLPLAVEGFMHPDRVEVQITYRTDLFDAATVDRLHEYLDRILAHAAAAAPLDRLLALSEADAERLAAWSAGPRVPIQRDTLDGMIRDATVNHPGRVAVVFGDIELTYAEFGTRVAALARLLAERGVGPGDRVGVFAERSEQLPVIFAAVLRAGAVYTPIDPSYPADRIAFLVDDAAPALLVRSVTGDHALPAAAGVAVVDLADDKIAGALERARGLSAEPARPVHPLDAAYLLYTSGTTGRPKGVVVGHRAAANHVQWMRDHFGFGAERILQKAPIGFDVSVFELVNALCTGSATVLPPPDWWQADVEALTEIIARHRITQISLVPSVVRALLDSGPDPDRFRSMRFVYLGGEAVPPALVAESGRVFGGTVLGLYGPTEAAMDITHEDFTGAPEQGPALIGIPEANSSVFVLDEQLRRVPAGVTGELYLAGVQLAQGYHRRPGTSAATFVACPFPGEAGARMYRTGDIARWNSRGRLEYLGRADDQVKIRGHRIELGEIGSVLKQVPGIAAAAAVAVAKDADTALAAYYVPEADSPFATGGEAENVTYLRARLAERLPEYMIPAALVRLDRLPLTANGKLDRKALPLPDLGSEAGRGRALREDTEHAVAESIRSVLEIPGAPVLAADDDFLALGGDSISAIRLVSALKKRGLAITTSALFGARTIAAIAAATAPVVTAIAPALPDCGDTGWIPLGSAASELAALPAAVYRTRSRATALVTPAATTAHRLTAAIRALVDRHPLLRARIGTGPDGRISYYVPGPDEGTGFPRIIEAELPAGQWDRVADVLTEQARTAAETLDPAAGAMVAAVWVRTPDTATGRLLLVIHRLVADAASWRILHDDLRRWWAGEPLEAVAGTSVRTWNTNLARYSGTEAVAGELAYWQAAAAGPDPLLGARELDPATDIVAAEVTVELDHNDTAFLSRTATRAFGCDFGAIQIAALAVAVHRYRRARDRDAATVSLTVEGHGRPEELFAGADPTGTVGAFASAYPLVLDIAAGSGEPDTVTAVKAVKEQLRAVPGSGLGYGLLRGSVPREVPAPQLKFGYLGRFTVGGTTEAGGIAPEFGFPGGCSEPGRPVDALLDIDTAILVDAGEPVLRASLRYADGALTAAEVGELADRWLGALRELANTVRENPGRRPTPSDVLAAEVTQLDLDRWYGSYGAYEDVYPLAPMQSGLFFTALSAGSADLYNVQTLIGVRGDLDIERLAAAYDTVLNRYPNLRITVAVSHAGTPYGIVAPHVDIPVRELDFSAGPDPAARLSELLRADQAEQFDLGRGPMFRVTVARLPEARHMIVLTMHHLLLDGWSGQLLTQEIFAEFAVPGAEPLADPETFARFLELVRSGAQATEAAWGSVLDGIEPCLVAPGRAPGGSTQPVACEFAIEDDLVRRLTALATELGTTFGVVCQLAWANALRYVTGTGTPVFGESVSGRPADLDGVNEAIGCFANIVPAVVPIHRDRTWRESLTETQSRRVELMEYHQYPLTSAIRATGARKLFDSMFVLESYPARRRELAGLLGDAGLELVSFDAGGATDNALLLMIFPANSLLLSDRVEAIIFYAEDAFEPDDARIVRTAFYNTLRDIAEHPDRPIGAAPILTDEDEGLLVMRRMWQ</sequence>
<dbReference type="EMBL" id="BMMH01000009">
    <property type="protein sequence ID" value="GGL23313.1"/>
    <property type="molecule type" value="Genomic_DNA"/>
</dbReference>
<dbReference type="InterPro" id="IPR036736">
    <property type="entry name" value="ACP-like_sf"/>
</dbReference>
<dbReference type="Gene3D" id="3.30.300.30">
    <property type="match status" value="1"/>
</dbReference>
<evidence type="ECO:0000256" key="5">
    <source>
        <dbReference type="ARBA" id="ARBA00023194"/>
    </source>
</evidence>
<comment type="caution">
    <text evidence="7">The sequence shown here is derived from an EMBL/GenBank/DDBJ whole genome shotgun (WGS) entry which is preliminary data.</text>
</comment>
<dbReference type="Gene3D" id="1.10.1200.10">
    <property type="entry name" value="ACP-like"/>
    <property type="match status" value="1"/>
</dbReference>
<reference evidence="7" key="2">
    <citation type="submission" date="2020-09" db="EMBL/GenBank/DDBJ databases">
        <authorList>
            <person name="Sun Q."/>
            <person name="Zhou Y."/>
        </authorList>
    </citation>
    <scope>NUCLEOTIDE SEQUENCE</scope>
    <source>
        <strain evidence="7">CGMCC 4.3508</strain>
    </source>
</reference>
<dbReference type="Proteomes" id="UP000638263">
    <property type="component" value="Unassembled WGS sequence"/>
</dbReference>
<dbReference type="SUPFAM" id="SSF52777">
    <property type="entry name" value="CoA-dependent acyltransferases"/>
    <property type="match status" value="6"/>
</dbReference>
<evidence type="ECO:0000313" key="7">
    <source>
        <dbReference type="EMBL" id="GGL23313.1"/>
    </source>
</evidence>
<dbReference type="InterPro" id="IPR001242">
    <property type="entry name" value="Condensation_dom"/>
</dbReference>
<organism evidence="7 8">
    <name type="scientific">Nocardia jinanensis</name>
    <dbReference type="NCBI Taxonomy" id="382504"/>
    <lineage>
        <taxon>Bacteria</taxon>
        <taxon>Bacillati</taxon>
        <taxon>Actinomycetota</taxon>
        <taxon>Actinomycetes</taxon>
        <taxon>Mycobacteriales</taxon>
        <taxon>Nocardiaceae</taxon>
        <taxon>Nocardia</taxon>
    </lineage>
</organism>
<evidence type="ECO:0000259" key="6">
    <source>
        <dbReference type="PROSITE" id="PS50075"/>
    </source>
</evidence>
<dbReference type="FunFam" id="3.30.300.30:FF:000010">
    <property type="entry name" value="Enterobactin synthetase component F"/>
    <property type="match status" value="1"/>
</dbReference>
<keyword evidence="8" id="KW-1185">Reference proteome</keyword>
<dbReference type="GO" id="GO:0008610">
    <property type="term" value="P:lipid biosynthetic process"/>
    <property type="evidence" value="ECO:0007669"/>
    <property type="project" value="UniProtKB-ARBA"/>
</dbReference>
<accession>A0A917RSC4</accession>
<dbReference type="NCBIfam" id="TIGR01720">
    <property type="entry name" value="NRPS-para261"/>
    <property type="match status" value="1"/>
</dbReference>
<dbReference type="RefSeq" id="WP_062999048.1">
    <property type="nucleotide sequence ID" value="NZ_BMMH01000009.1"/>
</dbReference>
<dbReference type="PROSITE" id="PS50075">
    <property type="entry name" value="CARRIER"/>
    <property type="match status" value="1"/>
</dbReference>
<keyword evidence="3" id="KW-0597">Phosphoprotein</keyword>
<comment type="cofactor">
    <cofactor evidence="1">
        <name>pantetheine 4'-phosphate</name>
        <dbReference type="ChEBI" id="CHEBI:47942"/>
    </cofactor>
</comment>
<dbReference type="InterPro" id="IPR042099">
    <property type="entry name" value="ANL_N_sf"/>
</dbReference>
<dbReference type="SUPFAM" id="SSF47336">
    <property type="entry name" value="ACP-like"/>
    <property type="match status" value="1"/>
</dbReference>
<dbReference type="InterPro" id="IPR000873">
    <property type="entry name" value="AMP-dep_synth/lig_dom"/>
</dbReference>
<dbReference type="Pfam" id="PF13193">
    <property type="entry name" value="AMP-binding_C"/>
    <property type="match status" value="1"/>
</dbReference>
<dbReference type="PROSITE" id="PS00455">
    <property type="entry name" value="AMP_BINDING"/>
    <property type="match status" value="1"/>
</dbReference>
<dbReference type="GO" id="GO:0047527">
    <property type="term" value="F:2,3-dihydroxybenzoate-serine ligase activity"/>
    <property type="evidence" value="ECO:0007669"/>
    <property type="project" value="TreeGrafter"/>
</dbReference>
<evidence type="ECO:0000256" key="2">
    <source>
        <dbReference type="ARBA" id="ARBA00022450"/>
    </source>
</evidence>
<protein>
    <recommendedName>
        <fullName evidence="6">Carrier domain-containing protein</fullName>
    </recommendedName>
</protein>
<dbReference type="PROSITE" id="PS00012">
    <property type="entry name" value="PHOSPHOPANTETHEINE"/>
    <property type="match status" value="1"/>
</dbReference>
<dbReference type="GO" id="GO:0009239">
    <property type="term" value="P:enterobactin biosynthetic process"/>
    <property type="evidence" value="ECO:0007669"/>
    <property type="project" value="TreeGrafter"/>
</dbReference>
<dbReference type="Pfam" id="PF00501">
    <property type="entry name" value="AMP-binding"/>
    <property type="match status" value="1"/>
</dbReference>
<evidence type="ECO:0000256" key="3">
    <source>
        <dbReference type="ARBA" id="ARBA00022553"/>
    </source>
</evidence>